<accession>A0A9X7J0X7</accession>
<evidence type="ECO:0000256" key="3">
    <source>
        <dbReference type="RuleBase" id="RU003512"/>
    </source>
</evidence>
<organism evidence="4 5">
    <name type="scientific">Neomoorella stamsii</name>
    <dbReference type="NCBI Taxonomy" id="1266720"/>
    <lineage>
        <taxon>Bacteria</taxon>
        <taxon>Bacillati</taxon>
        <taxon>Bacillota</taxon>
        <taxon>Clostridia</taxon>
        <taxon>Neomoorellales</taxon>
        <taxon>Neomoorellaceae</taxon>
        <taxon>Neomoorella</taxon>
    </lineage>
</organism>
<comment type="similarity">
    <text evidence="3">Belongs to the bacterial solute-binding protein 9 family.</text>
</comment>
<dbReference type="InterPro" id="IPR006128">
    <property type="entry name" value="Lipoprotein_PsaA-like"/>
</dbReference>
<dbReference type="InterPro" id="IPR006129">
    <property type="entry name" value="AdhesinB"/>
</dbReference>
<dbReference type="PANTHER" id="PTHR42953">
    <property type="entry name" value="HIGH-AFFINITY ZINC UPTAKE SYSTEM PROTEIN ZNUA-RELATED"/>
    <property type="match status" value="1"/>
</dbReference>
<dbReference type="PRINTS" id="PR00691">
    <property type="entry name" value="ADHESINB"/>
</dbReference>
<evidence type="ECO:0000313" key="5">
    <source>
        <dbReference type="Proteomes" id="UP000239430"/>
    </source>
</evidence>
<proteinExistence type="inferred from homology"/>
<dbReference type="AlphaFoldDB" id="A0A9X7J0X7"/>
<dbReference type="Pfam" id="PF01297">
    <property type="entry name" value="ZnuA"/>
    <property type="match status" value="1"/>
</dbReference>
<dbReference type="PANTHER" id="PTHR42953:SF8">
    <property type="entry name" value="ZINT DOMAIN-CONTAINING PROTEIN"/>
    <property type="match status" value="1"/>
</dbReference>
<evidence type="ECO:0000256" key="1">
    <source>
        <dbReference type="ARBA" id="ARBA00022448"/>
    </source>
</evidence>
<dbReference type="GO" id="GO:0046872">
    <property type="term" value="F:metal ion binding"/>
    <property type="evidence" value="ECO:0007669"/>
    <property type="project" value="InterPro"/>
</dbReference>
<protein>
    <submittedName>
        <fullName evidence="4">High-affinity zinc uptake system binding-protein ZnuA</fullName>
    </submittedName>
</protein>
<dbReference type="EMBL" id="PVXL01000065">
    <property type="protein sequence ID" value="PRR70354.1"/>
    <property type="molecule type" value="Genomic_DNA"/>
</dbReference>
<comment type="caution">
    <text evidence="4">The sequence shown here is derived from an EMBL/GenBank/DDBJ whole genome shotgun (WGS) entry which is preliminary data.</text>
</comment>
<dbReference type="GO" id="GO:0007155">
    <property type="term" value="P:cell adhesion"/>
    <property type="evidence" value="ECO:0007669"/>
    <property type="project" value="InterPro"/>
</dbReference>
<name>A0A9X7J0X7_9FIRM</name>
<dbReference type="InterPro" id="IPR006127">
    <property type="entry name" value="ZnuA-like"/>
</dbReference>
<dbReference type="RefSeq" id="WP_054935626.1">
    <property type="nucleotide sequence ID" value="NZ_PVXL01000065.1"/>
</dbReference>
<dbReference type="Gene3D" id="3.40.50.1980">
    <property type="entry name" value="Nitrogenase molybdenum iron protein domain"/>
    <property type="match status" value="2"/>
</dbReference>
<dbReference type="GO" id="GO:0030001">
    <property type="term" value="P:metal ion transport"/>
    <property type="evidence" value="ECO:0007669"/>
    <property type="project" value="InterPro"/>
</dbReference>
<gene>
    <name evidence="4" type="primary">znuA</name>
    <name evidence="4" type="ORF">MOST_27460</name>
</gene>
<keyword evidence="2" id="KW-0732">Signal</keyword>
<dbReference type="CDD" id="cd01017">
    <property type="entry name" value="AdcA"/>
    <property type="match status" value="1"/>
</dbReference>
<dbReference type="PROSITE" id="PS51257">
    <property type="entry name" value="PROKAR_LIPOPROTEIN"/>
    <property type="match status" value="1"/>
</dbReference>
<dbReference type="Proteomes" id="UP000239430">
    <property type="component" value="Unassembled WGS sequence"/>
</dbReference>
<keyword evidence="1 3" id="KW-0813">Transport</keyword>
<keyword evidence="5" id="KW-1185">Reference proteome</keyword>
<sequence length="301" mass="33397">MNVLRRLSSVALVLLIFSIIFFAGGCRASKSQLQPESVAGPIKIYTTFYPLYDFTKKIAGDRAIVENLQPVGVEPHGYEPSPQQVASIYTGKLFIFLGEPMDPWAKKIEGQLKAKGVMSLEAGKGLIENNDPHIWLDPVLARELSRRIYEALVTLDADNKGYYEKNLQELEQKFTMLDKQYREVLAGVTRKDFVTSHAAFGYLAKRYGLKQIPISGLSPQEEPSAQQMAELITLCRSKGVKYIFFETLASPKLAETLARETGAGTLVLNPIGGLTPEEIKAGEDYFSIMAQNLASLKQALE</sequence>
<reference evidence="4 5" key="1">
    <citation type="submission" date="2018-03" db="EMBL/GenBank/DDBJ databases">
        <title>Genome sequence of Moorella stamsii DSM 26217.</title>
        <authorList>
            <person name="Poehlein A."/>
            <person name="Daniel R."/>
        </authorList>
    </citation>
    <scope>NUCLEOTIDE SEQUENCE [LARGE SCALE GENOMIC DNA]</scope>
    <source>
        <strain evidence="5">DSM 26217</strain>
    </source>
</reference>
<dbReference type="PRINTS" id="PR00690">
    <property type="entry name" value="ADHESNFAMILY"/>
</dbReference>
<evidence type="ECO:0000313" key="4">
    <source>
        <dbReference type="EMBL" id="PRR70354.1"/>
    </source>
</evidence>
<evidence type="ECO:0000256" key="2">
    <source>
        <dbReference type="ARBA" id="ARBA00022729"/>
    </source>
</evidence>
<dbReference type="SUPFAM" id="SSF53807">
    <property type="entry name" value="Helical backbone' metal receptor"/>
    <property type="match status" value="1"/>
</dbReference>
<dbReference type="InterPro" id="IPR050492">
    <property type="entry name" value="Bact_metal-bind_prot9"/>
</dbReference>